<protein>
    <recommendedName>
        <fullName evidence="4">Secreted protein</fullName>
    </recommendedName>
</protein>
<evidence type="ECO:0000313" key="3">
    <source>
        <dbReference type="Proteomes" id="UP000324091"/>
    </source>
</evidence>
<evidence type="ECO:0000313" key="2">
    <source>
        <dbReference type="EMBL" id="TWW68057.1"/>
    </source>
</evidence>
<dbReference type="EMBL" id="RHFK02000012">
    <property type="protein sequence ID" value="TWW68057.1"/>
    <property type="molecule type" value="Genomic_DNA"/>
</dbReference>
<keyword evidence="1" id="KW-0732">Signal</keyword>
<proteinExistence type="predicted"/>
<gene>
    <name evidence="2" type="ORF">D4764_02G0010980</name>
</gene>
<comment type="caution">
    <text evidence="2">The sequence shown here is derived from an EMBL/GenBank/DDBJ whole genome shotgun (WGS) entry which is preliminary data.</text>
</comment>
<reference evidence="2 3" key="1">
    <citation type="submission" date="2019-04" db="EMBL/GenBank/DDBJ databases">
        <title>Chromosome genome assembly for Takifugu flavidus.</title>
        <authorList>
            <person name="Xiao S."/>
        </authorList>
    </citation>
    <scope>NUCLEOTIDE SEQUENCE [LARGE SCALE GENOMIC DNA]</scope>
    <source>
        <strain evidence="2">HTHZ2018</strain>
        <tissue evidence="2">Muscle</tissue>
    </source>
</reference>
<sequence>MFCLLWALGSALHSSLSSAASSCSPTFSAGLYPCHLSPQDETLSEESRFSPARPGDIAARSGTKKQIGVVSVLPPPQGLLAMVLGGVPPPAAAHAHLSSLSAAAVHL</sequence>
<keyword evidence="3" id="KW-1185">Reference proteome</keyword>
<accession>A0A5C6NQX2</accession>
<evidence type="ECO:0008006" key="4">
    <source>
        <dbReference type="Google" id="ProtNLM"/>
    </source>
</evidence>
<name>A0A5C6NQX2_9TELE</name>
<feature type="signal peptide" evidence="1">
    <location>
        <begin position="1"/>
        <end position="19"/>
    </location>
</feature>
<organism evidence="2 3">
    <name type="scientific">Takifugu flavidus</name>
    <name type="common">sansaifugu</name>
    <dbReference type="NCBI Taxonomy" id="433684"/>
    <lineage>
        <taxon>Eukaryota</taxon>
        <taxon>Metazoa</taxon>
        <taxon>Chordata</taxon>
        <taxon>Craniata</taxon>
        <taxon>Vertebrata</taxon>
        <taxon>Euteleostomi</taxon>
        <taxon>Actinopterygii</taxon>
        <taxon>Neopterygii</taxon>
        <taxon>Teleostei</taxon>
        <taxon>Neoteleostei</taxon>
        <taxon>Acanthomorphata</taxon>
        <taxon>Eupercaria</taxon>
        <taxon>Tetraodontiformes</taxon>
        <taxon>Tetradontoidea</taxon>
        <taxon>Tetraodontidae</taxon>
        <taxon>Takifugu</taxon>
    </lineage>
</organism>
<feature type="chain" id="PRO_5022858243" description="Secreted protein" evidence="1">
    <location>
        <begin position="20"/>
        <end position="107"/>
    </location>
</feature>
<dbReference type="AlphaFoldDB" id="A0A5C6NQX2"/>
<dbReference type="Proteomes" id="UP000324091">
    <property type="component" value="Chromosome 2"/>
</dbReference>
<evidence type="ECO:0000256" key="1">
    <source>
        <dbReference type="SAM" id="SignalP"/>
    </source>
</evidence>